<accession>A0A2T6BPJ1</accession>
<name>A0A2T6BPJ1_9RHOB</name>
<comment type="caution">
    <text evidence="2">The sequence shown here is derived from an EMBL/GenBank/DDBJ whole genome shotgun (WGS) entry which is preliminary data.</text>
</comment>
<protein>
    <recommendedName>
        <fullName evidence="4">Lipoprotein</fullName>
    </recommendedName>
</protein>
<keyword evidence="1" id="KW-0732">Signal</keyword>
<sequence>MKHIVLSLAVFALTGCSALVPSAVARLYQVSPLEADPADLAVALVLPDTLDVKSRSAKITFVAERADTGETSNGVYTLRVRSGDGGQTVFDIADADRDDLRRQQTLIRGWKQTSGDATSGSVSVTFEGCSVGAGPSQDDTVSVLLRTQADGDFFTLVRNASVADALDVLELTTIDPC</sequence>
<evidence type="ECO:0000313" key="3">
    <source>
        <dbReference type="Proteomes" id="UP000243978"/>
    </source>
</evidence>
<evidence type="ECO:0000313" key="2">
    <source>
        <dbReference type="EMBL" id="PTX57991.1"/>
    </source>
</evidence>
<dbReference type="PROSITE" id="PS51257">
    <property type="entry name" value="PROKAR_LIPOPROTEIN"/>
    <property type="match status" value="1"/>
</dbReference>
<dbReference type="EMBL" id="QBKS01000001">
    <property type="protein sequence ID" value="PTX57991.1"/>
    <property type="molecule type" value="Genomic_DNA"/>
</dbReference>
<organism evidence="2 3">
    <name type="scientific">Litoreibacter ponti</name>
    <dbReference type="NCBI Taxonomy" id="1510457"/>
    <lineage>
        <taxon>Bacteria</taxon>
        <taxon>Pseudomonadati</taxon>
        <taxon>Pseudomonadota</taxon>
        <taxon>Alphaproteobacteria</taxon>
        <taxon>Rhodobacterales</taxon>
        <taxon>Roseobacteraceae</taxon>
        <taxon>Litoreibacter</taxon>
    </lineage>
</organism>
<proteinExistence type="predicted"/>
<keyword evidence="3" id="KW-1185">Reference proteome</keyword>
<feature type="signal peptide" evidence="1">
    <location>
        <begin position="1"/>
        <end position="18"/>
    </location>
</feature>
<evidence type="ECO:0000256" key="1">
    <source>
        <dbReference type="SAM" id="SignalP"/>
    </source>
</evidence>
<dbReference type="RefSeq" id="WP_146174217.1">
    <property type="nucleotide sequence ID" value="NZ_QBKS01000001.1"/>
</dbReference>
<dbReference type="AlphaFoldDB" id="A0A2T6BPJ1"/>
<dbReference type="Proteomes" id="UP000243978">
    <property type="component" value="Unassembled WGS sequence"/>
</dbReference>
<gene>
    <name evidence="2" type="ORF">C8N43_2666</name>
</gene>
<evidence type="ECO:0008006" key="4">
    <source>
        <dbReference type="Google" id="ProtNLM"/>
    </source>
</evidence>
<feature type="chain" id="PRO_5015401471" description="Lipoprotein" evidence="1">
    <location>
        <begin position="19"/>
        <end position="177"/>
    </location>
</feature>
<reference evidence="2 3" key="1">
    <citation type="submission" date="2018-04" db="EMBL/GenBank/DDBJ databases">
        <title>Genomic Encyclopedia of Archaeal and Bacterial Type Strains, Phase II (KMG-II): from individual species to whole genera.</title>
        <authorList>
            <person name="Goeker M."/>
        </authorList>
    </citation>
    <scope>NUCLEOTIDE SEQUENCE [LARGE SCALE GENOMIC DNA]</scope>
    <source>
        <strain evidence="2 3">DSM 100977</strain>
    </source>
</reference>